<dbReference type="Pfam" id="PF00990">
    <property type="entry name" value="GGDEF"/>
    <property type="match status" value="1"/>
</dbReference>
<feature type="domain" description="GGDEF" evidence="7">
    <location>
        <begin position="388"/>
        <end position="518"/>
    </location>
</feature>
<dbReference type="InterPro" id="IPR050469">
    <property type="entry name" value="Diguanylate_Cyclase"/>
</dbReference>
<evidence type="ECO:0000313" key="8">
    <source>
        <dbReference type="EMBL" id="MCH1626815.1"/>
    </source>
</evidence>
<dbReference type="Proteomes" id="UP001431131">
    <property type="component" value="Unassembled WGS sequence"/>
</dbReference>
<dbReference type="Gene3D" id="3.30.450.20">
    <property type="entry name" value="PAS domain"/>
    <property type="match status" value="1"/>
</dbReference>
<feature type="transmembrane region" description="Helical" evidence="6">
    <location>
        <begin position="286"/>
        <end position="305"/>
    </location>
</feature>
<dbReference type="InterPro" id="IPR029787">
    <property type="entry name" value="Nucleotide_cyclase"/>
</dbReference>
<feature type="transmembrane region" description="Helical" evidence="6">
    <location>
        <begin position="12"/>
        <end position="31"/>
    </location>
</feature>
<name>A0AAW5EAW8_9BACI</name>
<dbReference type="SMART" id="SM00267">
    <property type="entry name" value="GGDEF"/>
    <property type="match status" value="1"/>
</dbReference>
<evidence type="ECO:0000259" key="7">
    <source>
        <dbReference type="PROSITE" id="PS50887"/>
    </source>
</evidence>
<accession>A0AAW5EAW8</accession>
<dbReference type="Pfam" id="PF02743">
    <property type="entry name" value="dCache_1"/>
    <property type="match status" value="1"/>
</dbReference>
<sequence>MFKKRGIRLQFAISLLVIMAIISTIIVSWHSSERALGSTLKEKYLESNYQYAKKLSLSTSGLLNYMQENIIALGKISSQHSFSQNDLDEWKSSNNNYFNSIFITDKYGVIEIISPSIIKFESQVKAGMKLQSDVIKKALTYKNPFISEPYRGKSGQLIILISAPIFDNTGNYGGLVAGTIYLESDNILNSMLNENEHENGSYVYVVDQTGRIIYHPNASRINDVVRGNKAINEIKLGNNGSSQITNSEGDEFFAGYAFEEKTRWGIVSQTPISVIEEPLQRLSEKMIINALPLLLLILIIAWILTNNLARPLNKLAKFSEDAINHDKPITSLNNMQFKSNIYEVNQLYHHISKHITLLNDQIQLDGLTGIANRRTFDQIIKVWISNKIPFTLIMIDIDHFKKVNDTYGHLVGDDVLKYLSKMMVDVSNEGDLCFRYGGEEFGILIKDKETDDAYKIAERLRITVSEAPSPTGKPITISAGISSYHGSDLHPKEIIEKADTALYQSKHNGRNRITIFDS</sequence>
<dbReference type="SUPFAM" id="SSF55073">
    <property type="entry name" value="Nucleotide cyclase"/>
    <property type="match status" value="1"/>
</dbReference>
<dbReference type="GO" id="GO:0043709">
    <property type="term" value="P:cell adhesion involved in single-species biofilm formation"/>
    <property type="evidence" value="ECO:0007669"/>
    <property type="project" value="TreeGrafter"/>
</dbReference>
<organism evidence="8 9">
    <name type="scientific">Fredinandcohnia quinoae</name>
    <dbReference type="NCBI Taxonomy" id="2918902"/>
    <lineage>
        <taxon>Bacteria</taxon>
        <taxon>Bacillati</taxon>
        <taxon>Bacillota</taxon>
        <taxon>Bacilli</taxon>
        <taxon>Bacillales</taxon>
        <taxon>Bacillaceae</taxon>
        <taxon>Fredinandcohnia</taxon>
    </lineage>
</organism>
<dbReference type="GO" id="GO:1902201">
    <property type="term" value="P:negative regulation of bacterial-type flagellum-dependent cell motility"/>
    <property type="evidence" value="ECO:0007669"/>
    <property type="project" value="TreeGrafter"/>
</dbReference>
<keyword evidence="2" id="KW-1003">Cell membrane</keyword>
<keyword evidence="5 6" id="KW-0472">Membrane</keyword>
<dbReference type="RefSeq" id="WP_240256732.1">
    <property type="nucleotide sequence ID" value="NZ_JAKTTI010000028.1"/>
</dbReference>
<evidence type="ECO:0000256" key="4">
    <source>
        <dbReference type="ARBA" id="ARBA00022989"/>
    </source>
</evidence>
<evidence type="ECO:0000256" key="2">
    <source>
        <dbReference type="ARBA" id="ARBA00022475"/>
    </source>
</evidence>
<keyword evidence="9" id="KW-1185">Reference proteome</keyword>
<dbReference type="PROSITE" id="PS50887">
    <property type="entry name" value="GGDEF"/>
    <property type="match status" value="1"/>
</dbReference>
<proteinExistence type="predicted"/>
<dbReference type="FunFam" id="3.30.70.270:FF:000001">
    <property type="entry name" value="Diguanylate cyclase domain protein"/>
    <property type="match status" value="1"/>
</dbReference>
<dbReference type="PANTHER" id="PTHR45138:SF9">
    <property type="entry name" value="DIGUANYLATE CYCLASE DGCM-RELATED"/>
    <property type="match status" value="1"/>
</dbReference>
<evidence type="ECO:0000256" key="5">
    <source>
        <dbReference type="ARBA" id="ARBA00023136"/>
    </source>
</evidence>
<protein>
    <submittedName>
        <fullName evidence="8">Sensor domain-containing diguanylate cyclase</fullName>
    </submittedName>
</protein>
<dbReference type="NCBIfam" id="TIGR00254">
    <property type="entry name" value="GGDEF"/>
    <property type="match status" value="1"/>
</dbReference>
<evidence type="ECO:0000256" key="1">
    <source>
        <dbReference type="ARBA" id="ARBA00004651"/>
    </source>
</evidence>
<reference evidence="8" key="1">
    <citation type="submission" date="2022-02" db="EMBL/GenBank/DDBJ databases">
        <title>Fredinandcohnia quinoae sp. nov. isolated from Chenopodium quinoa seeds.</title>
        <authorList>
            <person name="Saati-Santamaria Z."/>
            <person name="Flores-Felix J.D."/>
            <person name="Igual J.M."/>
            <person name="Velazquez E."/>
            <person name="Garcia-Fraile P."/>
            <person name="Martinez-Molina E."/>
        </authorList>
    </citation>
    <scope>NUCLEOTIDE SEQUENCE</scope>
    <source>
        <strain evidence="8">SECRCQ15</strain>
    </source>
</reference>
<keyword evidence="4 6" id="KW-1133">Transmembrane helix</keyword>
<gene>
    <name evidence="8" type="ORF">MJG50_15885</name>
</gene>
<dbReference type="GO" id="GO:0005886">
    <property type="term" value="C:plasma membrane"/>
    <property type="evidence" value="ECO:0007669"/>
    <property type="project" value="UniProtKB-SubCell"/>
</dbReference>
<dbReference type="PANTHER" id="PTHR45138">
    <property type="entry name" value="REGULATORY COMPONENTS OF SENSORY TRANSDUCTION SYSTEM"/>
    <property type="match status" value="1"/>
</dbReference>
<dbReference type="InterPro" id="IPR000160">
    <property type="entry name" value="GGDEF_dom"/>
</dbReference>
<dbReference type="CDD" id="cd01949">
    <property type="entry name" value="GGDEF"/>
    <property type="match status" value="1"/>
</dbReference>
<dbReference type="SUPFAM" id="SSF103190">
    <property type="entry name" value="Sensory domain-like"/>
    <property type="match status" value="1"/>
</dbReference>
<keyword evidence="3 6" id="KW-0812">Transmembrane</keyword>
<dbReference type="InterPro" id="IPR033479">
    <property type="entry name" value="dCache_1"/>
</dbReference>
<comment type="caution">
    <text evidence="8">The sequence shown here is derived from an EMBL/GenBank/DDBJ whole genome shotgun (WGS) entry which is preliminary data.</text>
</comment>
<dbReference type="Gene3D" id="3.30.70.270">
    <property type="match status" value="1"/>
</dbReference>
<dbReference type="CDD" id="cd18773">
    <property type="entry name" value="PDC1_HK_sensor"/>
    <property type="match status" value="1"/>
</dbReference>
<evidence type="ECO:0000313" key="9">
    <source>
        <dbReference type="Proteomes" id="UP001431131"/>
    </source>
</evidence>
<evidence type="ECO:0000256" key="6">
    <source>
        <dbReference type="SAM" id="Phobius"/>
    </source>
</evidence>
<comment type="subcellular location">
    <subcellularLocation>
        <location evidence="1">Cell membrane</location>
        <topology evidence="1">Multi-pass membrane protein</topology>
    </subcellularLocation>
</comment>
<dbReference type="AlphaFoldDB" id="A0AAW5EAW8"/>
<dbReference type="InterPro" id="IPR029151">
    <property type="entry name" value="Sensor-like_sf"/>
</dbReference>
<dbReference type="InterPro" id="IPR043128">
    <property type="entry name" value="Rev_trsase/Diguanyl_cyclase"/>
</dbReference>
<evidence type="ECO:0000256" key="3">
    <source>
        <dbReference type="ARBA" id="ARBA00022692"/>
    </source>
</evidence>
<dbReference type="EMBL" id="JAKTTI010000028">
    <property type="protein sequence ID" value="MCH1626815.1"/>
    <property type="molecule type" value="Genomic_DNA"/>
</dbReference>
<dbReference type="CDD" id="cd12912">
    <property type="entry name" value="PDC2_MCP_like"/>
    <property type="match status" value="1"/>
</dbReference>
<dbReference type="GO" id="GO:0052621">
    <property type="term" value="F:diguanylate cyclase activity"/>
    <property type="evidence" value="ECO:0007669"/>
    <property type="project" value="TreeGrafter"/>
</dbReference>